<gene>
    <name evidence="5" type="ORF">TcWFU_008855</name>
</gene>
<feature type="compositionally biased region" description="Polar residues" evidence="1">
    <location>
        <begin position="1"/>
        <end position="10"/>
    </location>
</feature>
<reference evidence="5 6" key="1">
    <citation type="journal article" date="2022" name="Front. Cell. Infect. Microbiol.">
        <title>The Genomes of Two Strains of Taenia crassiceps the Animal Model for the Study of Human Cysticercosis.</title>
        <authorList>
            <person name="Bobes R.J."/>
            <person name="Estrada K."/>
            <person name="Rios-Valencia D.G."/>
            <person name="Calderon-Gallegos A."/>
            <person name="de la Torre P."/>
            <person name="Carrero J.C."/>
            <person name="Sanchez-Flores A."/>
            <person name="Laclette J.P."/>
        </authorList>
    </citation>
    <scope>NUCLEOTIDE SEQUENCE [LARGE SCALE GENOMIC DNA]</scope>
    <source>
        <strain evidence="5">WFUcys</strain>
    </source>
</reference>
<dbReference type="InterPro" id="IPR022145">
    <property type="entry name" value="INTS1_RPB2-bd"/>
</dbReference>
<feature type="region of interest" description="Disordered" evidence="1">
    <location>
        <begin position="1"/>
        <end position="40"/>
    </location>
</feature>
<feature type="compositionally biased region" description="Polar residues" evidence="1">
    <location>
        <begin position="1210"/>
        <end position="1221"/>
    </location>
</feature>
<protein>
    <submittedName>
        <fullName evidence="5">Integrator complex subunit 1</fullName>
    </submittedName>
</protein>
<organism evidence="5 6">
    <name type="scientific">Taenia crassiceps</name>
    <dbReference type="NCBI Taxonomy" id="6207"/>
    <lineage>
        <taxon>Eukaryota</taxon>
        <taxon>Metazoa</taxon>
        <taxon>Spiralia</taxon>
        <taxon>Lophotrochozoa</taxon>
        <taxon>Platyhelminthes</taxon>
        <taxon>Cestoda</taxon>
        <taxon>Eucestoda</taxon>
        <taxon>Cyclophyllidea</taxon>
        <taxon>Taeniidae</taxon>
        <taxon>Taenia</taxon>
    </lineage>
</organism>
<evidence type="ECO:0000313" key="5">
    <source>
        <dbReference type="EMBL" id="KAL5104531.1"/>
    </source>
</evidence>
<dbReference type="Pfam" id="PF22928">
    <property type="entry name" value="INTS1_R4"/>
    <property type="match status" value="1"/>
</dbReference>
<dbReference type="PANTHER" id="PTHR21224">
    <property type="entry name" value="INTEGRATOR COMPLEX SUBUNIT 1"/>
    <property type="match status" value="1"/>
</dbReference>
<evidence type="ECO:0000256" key="1">
    <source>
        <dbReference type="SAM" id="MobiDB-lite"/>
    </source>
</evidence>
<dbReference type="InterPro" id="IPR053965">
    <property type="entry name" value="INTS1_R4"/>
</dbReference>
<dbReference type="InterPro" id="IPR038902">
    <property type="entry name" value="INTS1"/>
</dbReference>
<dbReference type="EMBL" id="JAKROA010000012">
    <property type="protein sequence ID" value="KAL5104531.1"/>
    <property type="molecule type" value="Genomic_DNA"/>
</dbReference>
<dbReference type="InterPro" id="IPR053966">
    <property type="entry name" value="INTS1_INTS2-bd"/>
</dbReference>
<dbReference type="Pfam" id="PF12432">
    <property type="entry name" value="INTS1_RP2B-bd"/>
    <property type="match status" value="1"/>
</dbReference>
<feature type="domain" description="Integrator complex subunit 1 INTS2-binding" evidence="4">
    <location>
        <begin position="1383"/>
        <end position="1562"/>
    </location>
</feature>
<dbReference type="SUPFAM" id="SSF48371">
    <property type="entry name" value="ARM repeat"/>
    <property type="match status" value="1"/>
</dbReference>
<evidence type="ECO:0000259" key="2">
    <source>
        <dbReference type="Pfam" id="PF12432"/>
    </source>
</evidence>
<evidence type="ECO:0000259" key="3">
    <source>
        <dbReference type="Pfam" id="PF22928"/>
    </source>
</evidence>
<comment type="caution">
    <text evidence="5">The sequence shown here is derived from an EMBL/GenBank/DDBJ whole genome shotgun (WGS) entry which is preliminary data.</text>
</comment>
<feature type="domain" description="Integrator complex subunit 1 R4" evidence="3">
    <location>
        <begin position="2423"/>
        <end position="2532"/>
    </location>
</feature>
<feature type="region of interest" description="Disordered" evidence="1">
    <location>
        <begin position="1006"/>
        <end position="1033"/>
    </location>
</feature>
<proteinExistence type="predicted"/>
<feature type="compositionally biased region" description="Polar residues" evidence="1">
    <location>
        <begin position="2405"/>
        <end position="2418"/>
    </location>
</feature>
<feature type="domain" description="Integrator complex subunit 1 RPB2-binding" evidence="2">
    <location>
        <begin position="352"/>
        <end position="463"/>
    </location>
</feature>
<name>A0ABR4Q4L7_9CEST</name>
<dbReference type="Pfam" id="PF22929">
    <property type="entry name" value="INTS1_INTS2-bd"/>
    <property type="match status" value="1"/>
</dbReference>
<dbReference type="PANTHER" id="PTHR21224:SF1">
    <property type="entry name" value="INTEGRATOR COMPLEX SUBUNIT 1"/>
    <property type="match status" value="1"/>
</dbReference>
<accession>A0ABR4Q4L7</accession>
<evidence type="ECO:0000259" key="4">
    <source>
        <dbReference type="Pfam" id="PF22929"/>
    </source>
</evidence>
<evidence type="ECO:0000313" key="6">
    <source>
        <dbReference type="Proteomes" id="UP001651158"/>
    </source>
</evidence>
<keyword evidence="6" id="KW-1185">Reference proteome</keyword>
<dbReference type="InterPro" id="IPR016024">
    <property type="entry name" value="ARM-type_fold"/>
</dbReference>
<feature type="region of interest" description="Disordered" evidence="1">
    <location>
        <begin position="1199"/>
        <end position="1230"/>
    </location>
</feature>
<feature type="compositionally biased region" description="Acidic residues" evidence="1">
    <location>
        <begin position="1017"/>
        <end position="1027"/>
    </location>
</feature>
<dbReference type="Proteomes" id="UP001651158">
    <property type="component" value="Unassembled WGS sequence"/>
</dbReference>
<sequence>MRGSRKNQPPASGFFSLIGSKQKRPTDAQRIGSALKKPRLESQDVSSTELVSRVETLLASGNLAEAEALIVSVLNHIYANATSTASIASFGSLALTRSAGLASSRLPPAYTIGLLVIAKHASGPSLFARSAVLELLYSLLALSPRDFGMPRLPTSAMANFAARSRGLYAFVANLLLVALGNQSKWPQKLVKIYLEDSVSDRIWVDLDECKAFVLNVETALPPVTGDPRGLFTLLCASGPPVVGVHAALGLNLPSATTIAAPLLPHATSLDLAEAVAAALHTTRTSQPAKVIHGGDPARLVSPRFESSRSVVEGVIVTTLREALSRRSSSSAGLSHSLASSTDPSGPSGEVVHTRCLIRTLAMAAGIPEIRSLAAQRLEPWLTNPKLQTLAVGLLAVVAGNCKQGSASPFDIDAMITVVFRIRQKLLKANIQAAVLENICRLAAAGTANLAILVKLCMASELPTIAAICEANEQAAKQAAKQQQSQLPSMGPHASSTLASINSPAAKCLVETIRRLCSQSESNEVSSHSDSITSSINTVAANAAEAVAKGHTSVSFILPKLYQRFPSEWIKVVAEVLHDRIIEAIINPNSTSPQFGILSAHPTDSQLVTHTLRLLAPMRQLLRDLAKWMRGAFAIVTSTASVGSGAGGGNGEFLPCAELGCGILLLDRSVHPAFAESAVTVAQRLWQGGGGQNFGPFTVLRYIYAVVHVICQLQMLSATRPNLCDAPTVRKKVMGAPDPVKQHQACVRQLRLYFLRWFKSFVPNLISAAAVHFPAVAPRDAFMQISLLLRRAFFLEVAAPFDIPATTAASAFSPFYAAEELWPIEQNQRSVVCHLTYVNLPEKLAIHVLRHGLESQWGLVSPPDAAAIVCELIWRSTALSIDHGSESSNFGKLEELIDLLYACCSFCADRELPNELTEMAYKEPYWKVSMALVALATHSPKICGAHLWINYPTVRKLMEMVITNDFVYPPLNASSDATSVESERLNKELEDQMILRLEAYLARPLPPVSTAPQQISSSDEETKGDDEEEKKTVKQEAMEIDFSESSLPMITPAESQLIGQLVQNNPRGACRCPPAEDLAALKRLSEQLGLRRRLCSCRQPDLLLELILSQGPDLPQPWVIQLVESMWQSIDVLPLQCLAEYLLHSSLQRILAADEKAFMNGVTLEVPASQTSRHIRHQSSSSTDANVEVNVDLEKLGAEGPSTSRRVRLDSTPSSLYNSEKLPTSGVGTGQGELNRRRLYNRISERLRLQARSPPADLASSMTGQLGSDCAAHNLVDNIAEAVLQSFASRLRDPSSLIRRAARYCLTLLAVEDVTTASIVQPTSGPLIQPMEELLNVLQLLISLPGLSVAVDRQQQQHQQQVESLEAGTATTATTRGMDFLGLILSAILVEDDTAPLMAYILFLGQLTEVASFVAWRPTISCLSQLLLNRKTLVRSIFESTEVLNLPAPNPPLVEGYSPPNMEEQAEEFRQTVGFIFLENICRIMALDVDYYCTSASVIPVNEKNSVFVAWSPTRQCPMELEIIESHLVLLSQIPRRFIKATSCSNGSWWDHLLNTWFIHNAEGVYSLPSIVPLTSSSTDVMHTKCDLVSLSASNKFSLSPELRSAFLVSGLPQLSSTALSDITQEELLQVICDTPALLLDGNVATCLIDYATKLKIKPSTPKQTLALEKLKVRAKPIATESICPILTTSRIFTSPNVAAPPVLTPRKPIHSPISPATPKAMSSPVIKQPAFIAAETVGTSVSKPSMSVDTREPPGGSKNLWRTFFSRLAEAGGDFVSQSELFCYTLARVNSSLTVRNRWMQDLVNELQTAHSSSKRGRAVSTIAPLVDVFKTLPNMSAVTYAFSLIRSCLAAGLSSSDPKTVGRYQKAAESCMNEFEKIAFHPLLLERLLLKPLRLLISRRVEEQGDKSREDATSEALPLVSDQLESRPLEEQMEALTLYGVSSALLSAGDSTDAAWAFVRRLILAQNIGDDDAEQREDNTKKRRYLLEELVHNTTPTILRVCLRNILREDVRLLNSTFSLDLFSSVLNLPEFFSSVPFAESHERPDPACLYSVLHRLESPTEGMRLIAHVCIEASKVSPSLQDQVLAGRVPLLDMALQSSLQPCLHYIEHLAGFLDPPASLPPDLLAIYPDASSIGRRLLLCLYLRRPGLLYSLKSSIAQNFLRTPSASESIPECFEQKEVDRFGPGFLISLSASSDVIRESSALSNLALAIHHPRLCLRLLPLIAGLAQGRLDTSLSTSSTSSGGSSSTGTLPWSKFIARHHIDFYSGLLQFMEVLAFSGKCDEPDGVLFSSEAERYRNSIDEILSSLIHAAASYPNHSAKMAGGFARRLARLLLAYASAARWARAEDGLFGDSGGGDSRIRRTRAELEWLAGAMHEFAPLAAECTLSLPPSVLRSPPIASPPNASTKHSSPASSLQPFIQRLRNPSNPAEVVNIISDLDVLTERKVEFLVHFQSELEDLITRGASRQYSGSAVSIPEISIQPRLLNLLFRLLRHSPHLAHEVLPRVYQPCLEGSGASAALDHLHEACLLAPHLAPLLLYTAASRLIDTEGAPPPAVIVNSVGATLHRLSLEGVYDSCIEHAASGVWSTTTGPKFSSKQ</sequence>
<feature type="region of interest" description="Disordered" evidence="1">
    <location>
        <begin position="2398"/>
        <end position="2418"/>
    </location>
</feature>